<reference evidence="2 3" key="1">
    <citation type="submission" date="2016-07" db="EMBL/GenBank/DDBJ databases">
        <title>Pervasive Adenine N6-methylation of Active Genes in Fungi.</title>
        <authorList>
            <consortium name="DOE Joint Genome Institute"/>
            <person name="Mondo S.J."/>
            <person name="Dannebaum R.O."/>
            <person name="Kuo R.C."/>
            <person name="Labutti K."/>
            <person name="Haridas S."/>
            <person name="Kuo A."/>
            <person name="Salamov A."/>
            <person name="Ahrendt S.R."/>
            <person name="Lipzen A."/>
            <person name="Sullivan W."/>
            <person name="Andreopoulos W.B."/>
            <person name="Clum A."/>
            <person name="Lindquist E."/>
            <person name="Daum C."/>
            <person name="Ramamoorthy G.K."/>
            <person name="Gryganskyi A."/>
            <person name="Culley D."/>
            <person name="Magnuson J.K."/>
            <person name="James T.Y."/>
            <person name="O'Malley M.A."/>
            <person name="Stajich J.E."/>
            <person name="Spatafora J.W."/>
            <person name="Visel A."/>
            <person name="Grigoriev I.V."/>
        </authorList>
    </citation>
    <scope>NUCLEOTIDE SEQUENCE [LARGE SCALE GENOMIC DNA]</scope>
    <source>
        <strain evidence="2 3">62-1032</strain>
    </source>
</reference>
<evidence type="ECO:0000313" key="3">
    <source>
        <dbReference type="Proteomes" id="UP000193467"/>
    </source>
</evidence>
<feature type="compositionally biased region" description="Polar residues" evidence="1">
    <location>
        <begin position="86"/>
        <end position="96"/>
    </location>
</feature>
<evidence type="ECO:0000313" key="2">
    <source>
        <dbReference type="EMBL" id="ORY76544.1"/>
    </source>
</evidence>
<dbReference type="Proteomes" id="UP000193467">
    <property type="component" value="Unassembled WGS sequence"/>
</dbReference>
<dbReference type="EMBL" id="MCGR01000034">
    <property type="protein sequence ID" value="ORY76544.1"/>
    <property type="molecule type" value="Genomic_DNA"/>
</dbReference>
<keyword evidence="3" id="KW-1185">Reference proteome</keyword>
<protein>
    <submittedName>
        <fullName evidence="2">Uncharacterized protein</fullName>
    </submittedName>
</protein>
<comment type="caution">
    <text evidence="2">The sequence shown here is derived from an EMBL/GenBank/DDBJ whole genome shotgun (WGS) entry which is preliminary data.</text>
</comment>
<gene>
    <name evidence="2" type="ORF">BCR35DRAFT_120771</name>
</gene>
<sequence length="121" mass="13173">MSLLSRYKKPSLRCSSRSRFHPHPHILSMPPLLLSTTPSRSALSPPSPPPLSPPPTAFLRDSQPTHTAEMTLKPSSSSTSLRSDSEQPSQLAETNAESLQLRGGGWCCCPCFGVSWIQAFI</sequence>
<accession>A0A1Y2EZ51</accession>
<evidence type="ECO:0000256" key="1">
    <source>
        <dbReference type="SAM" id="MobiDB-lite"/>
    </source>
</evidence>
<proteinExistence type="predicted"/>
<feature type="compositionally biased region" description="Basic residues" evidence="1">
    <location>
        <begin position="1"/>
        <end position="24"/>
    </location>
</feature>
<feature type="compositionally biased region" description="Low complexity" evidence="1">
    <location>
        <begin position="27"/>
        <end position="44"/>
    </location>
</feature>
<feature type="compositionally biased region" description="Pro residues" evidence="1">
    <location>
        <begin position="45"/>
        <end position="56"/>
    </location>
</feature>
<dbReference type="InParanoid" id="A0A1Y2EZ51"/>
<feature type="region of interest" description="Disordered" evidence="1">
    <location>
        <begin position="1"/>
        <end position="96"/>
    </location>
</feature>
<dbReference type="AlphaFoldDB" id="A0A1Y2EZ51"/>
<organism evidence="2 3">
    <name type="scientific">Leucosporidium creatinivorum</name>
    <dbReference type="NCBI Taxonomy" id="106004"/>
    <lineage>
        <taxon>Eukaryota</taxon>
        <taxon>Fungi</taxon>
        <taxon>Dikarya</taxon>
        <taxon>Basidiomycota</taxon>
        <taxon>Pucciniomycotina</taxon>
        <taxon>Microbotryomycetes</taxon>
        <taxon>Leucosporidiales</taxon>
        <taxon>Leucosporidium</taxon>
    </lineage>
</organism>
<name>A0A1Y2EZ51_9BASI</name>